<evidence type="ECO:0000259" key="1">
    <source>
        <dbReference type="PROSITE" id="PS50076"/>
    </source>
</evidence>
<dbReference type="Pfam" id="PF00226">
    <property type="entry name" value="DnaJ"/>
    <property type="match status" value="1"/>
</dbReference>
<dbReference type="InterPro" id="IPR001623">
    <property type="entry name" value="DnaJ_domain"/>
</dbReference>
<organism evidence="2 3">
    <name type="scientific">Hyphobacterium vulgare</name>
    <dbReference type="NCBI Taxonomy" id="1736751"/>
    <lineage>
        <taxon>Bacteria</taxon>
        <taxon>Pseudomonadati</taxon>
        <taxon>Pseudomonadota</taxon>
        <taxon>Alphaproteobacteria</taxon>
        <taxon>Maricaulales</taxon>
        <taxon>Maricaulaceae</taxon>
        <taxon>Hyphobacterium</taxon>
    </lineage>
</organism>
<name>A0ABV6ZUM2_9PROT</name>
<dbReference type="Gene3D" id="2.60.260.20">
    <property type="entry name" value="Urease metallochaperone UreE, N-terminal domain"/>
    <property type="match status" value="2"/>
</dbReference>
<dbReference type="InterPro" id="IPR008971">
    <property type="entry name" value="HSP40/DnaJ_pept-bd"/>
</dbReference>
<gene>
    <name evidence="2" type="ORF">ACFOOR_03480</name>
</gene>
<sequence length="292" mass="31531">MTDPYSILGVPKSADADEIRRAYRKLAKELHPDANPGDQAAEDRFKKVSSAFKLLSNTETRARYDRGEIDGEGNERAAFHPGYAGAGRAQARGAGFEDISDIFSDLFTDFRPRSRARKGADLRFRLDLDFLDAAKGATKRVTLPAGRTLDVRTPPGVTDGQTLRLAGQGEPGVSGGPPGDALVELHVRPHKYFSRDGDDVRLDLPVSFAEAVKGAKVRAPTIDGAVEVQVPAGASSGTLLRLRGKGFPTKGGKRGDQIVRVLIDLPADDAALKAFVADWQPPKGYDPRMKLR</sequence>
<dbReference type="PANTHER" id="PTHR43096">
    <property type="entry name" value="DNAJ HOMOLOG 1, MITOCHONDRIAL-RELATED"/>
    <property type="match status" value="1"/>
</dbReference>
<dbReference type="RefSeq" id="WP_343164039.1">
    <property type="nucleotide sequence ID" value="NZ_JBHRSV010000001.1"/>
</dbReference>
<reference evidence="3" key="1">
    <citation type="journal article" date="2019" name="Int. J. Syst. Evol. Microbiol.">
        <title>The Global Catalogue of Microorganisms (GCM) 10K type strain sequencing project: providing services to taxonomists for standard genome sequencing and annotation.</title>
        <authorList>
            <consortium name="The Broad Institute Genomics Platform"/>
            <consortium name="The Broad Institute Genome Sequencing Center for Infectious Disease"/>
            <person name="Wu L."/>
            <person name="Ma J."/>
        </authorList>
    </citation>
    <scope>NUCLEOTIDE SEQUENCE [LARGE SCALE GENOMIC DNA]</scope>
    <source>
        <strain evidence="3">KCTC 52487</strain>
    </source>
</reference>
<evidence type="ECO:0000313" key="2">
    <source>
        <dbReference type="EMBL" id="MFC2925160.1"/>
    </source>
</evidence>
<feature type="domain" description="J" evidence="1">
    <location>
        <begin position="3"/>
        <end position="68"/>
    </location>
</feature>
<dbReference type="Pfam" id="PF01556">
    <property type="entry name" value="DnaJ_C"/>
    <property type="match status" value="1"/>
</dbReference>
<dbReference type="PROSITE" id="PS50076">
    <property type="entry name" value="DNAJ_2"/>
    <property type="match status" value="1"/>
</dbReference>
<dbReference type="EMBL" id="JBHRSV010000001">
    <property type="protein sequence ID" value="MFC2925160.1"/>
    <property type="molecule type" value="Genomic_DNA"/>
</dbReference>
<dbReference type="SUPFAM" id="SSF46565">
    <property type="entry name" value="Chaperone J-domain"/>
    <property type="match status" value="1"/>
</dbReference>
<dbReference type="InterPro" id="IPR002939">
    <property type="entry name" value="DnaJ_C"/>
</dbReference>
<proteinExistence type="predicted"/>
<dbReference type="Gene3D" id="1.10.287.110">
    <property type="entry name" value="DnaJ domain"/>
    <property type="match status" value="1"/>
</dbReference>
<protein>
    <submittedName>
        <fullName evidence="2">DnaJ C-terminal domain-containing protein</fullName>
    </submittedName>
</protein>
<dbReference type="PANTHER" id="PTHR43096:SF10">
    <property type="entry name" value="CHAPERONE PROTEIN DNAJ A6, CHLOROPLASTIC"/>
    <property type="match status" value="1"/>
</dbReference>
<dbReference type="Proteomes" id="UP001595379">
    <property type="component" value="Unassembled WGS sequence"/>
</dbReference>
<dbReference type="SUPFAM" id="SSF49493">
    <property type="entry name" value="HSP40/DnaJ peptide-binding domain"/>
    <property type="match status" value="2"/>
</dbReference>
<dbReference type="PRINTS" id="PR00625">
    <property type="entry name" value="JDOMAIN"/>
</dbReference>
<dbReference type="CDD" id="cd10747">
    <property type="entry name" value="DnaJ_C"/>
    <property type="match status" value="1"/>
</dbReference>
<keyword evidence="3" id="KW-1185">Reference proteome</keyword>
<dbReference type="CDD" id="cd06257">
    <property type="entry name" value="DnaJ"/>
    <property type="match status" value="1"/>
</dbReference>
<dbReference type="InterPro" id="IPR036869">
    <property type="entry name" value="J_dom_sf"/>
</dbReference>
<dbReference type="SMART" id="SM00271">
    <property type="entry name" value="DnaJ"/>
    <property type="match status" value="1"/>
</dbReference>
<evidence type="ECO:0000313" key="3">
    <source>
        <dbReference type="Proteomes" id="UP001595379"/>
    </source>
</evidence>
<comment type="caution">
    <text evidence="2">The sequence shown here is derived from an EMBL/GenBank/DDBJ whole genome shotgun (WGS) entry which is preliminary data.</text>
</comment>
<accession>A0ABV6ZUM2</accession>